<evidence type="ECO:0008006" key="4">
    <source>
        <dbReference type="Google" id="ProtNLM"/>
    </source>
</evidence>
<dbReference type="CDD" id="cd02440">
    <property type="entry name" value="AdoMet_MTases"/>
    <property type="match status" value="1"/>
</dbReference>
<dbReference type="InterPro" id="IPR051043">
    <property type="entry name" value="Sulfatase_Mod_Factor_Kinase"/>
</dbReference>
<dbReference type="InterPro" id="IPR042095">
    <property type="entry name" value="SUMF_sf"/>
</dbReference>
<dbReference type="InterPro" id="IPR016187">
    <property type="entry name" value="CTDL_fold"/>
</dbReference>
<evidence type="ECO:0000259" key="2">
    <source>
        <dbReference type="Pfam" id="PF08241"/>
    </source>
</evidence>
<dbReference type="NCBIfam" id="TIGR04344">
    <property type="entry name" value="ovoA_Nterm"/>
    <property type="match status" value="1"/>
</dbReference>
<dbReference type="SUPFAM" id="SSF53335">
    <property type="entry name" value="S-adenosyl-L-methionine-dependent methyltransferases"/>
    <property type="match status" value="1"/>
</dbReference>
<dbReference type="AlphaFoldDB" id="A0A7R9VIT3"/>
<evidence type="ECO:0000313" key="3">
    <source>
        <dbReference type="EMBL" id="CAD8297032.1"/>
    </source>
</evidence>
<accession>A0A7R9VIT3</accession>
<organism evidence="3">
    <name type="scientific">Chlamydomonas euryale</name>
    <dbReference type="NCBI Taxonomy" id="1486919"/>
    <lineage>
        <taxon>Eukaryota</taxon>
        <taxon>Viridiplantae</taxon>
        <taxon>Chlorophyta</taxon>
        <taxon>core chlorophytes</taxon>
        <taxon>Chlorophyceae</taxon>
        <taxon>CS clade</taxon>
        <taxon>Chlamydomonadales</taxon>
        <taxon>Chlamydomonadaceae</taxon>
        <taxon>Chlamydomonas</taxon>
    </lineage>
</organism>
<dbReference type="InterPro" id="IPR013216">
    <property type="entry name" value="Methyltransf_11"/>
</dbReference>
<dbReference type="InterPro" id="IPR027577">
    <property type="entry name" value="OvoA_Nterm"/>
</dbReference>
<dbReference type="InterPro" id="IPR005532">
    <property type="entry name" value="SUMF_dom"/>
</dbReference>
<feature type="domain" description="Methyltransferase type 11" evidence="2">
    <location>
        <begin position="692"/>
        <end position="811"/>
    </location>
</feature>
<dbReference type="NCBIfam" id="TIGR04345">
    <property type="entry name" value="ovoA_Cterm"/>
    <property type="match status" value="1"/>
</dbReference>
<feature type="domain" description="Sulfatase-modifying factor enzyme-like" evidence="1">
    <location>
        <begin position="276"/>
        <end position="544"/>
    </location>
</feature>
<dbReference type="InterPro" id="IPR029063">
    <property type="entry name" value="SAM-dependent_MTases_sf"/>
</dbReference>
<dbReference type="SUPFAM" id="SSF56436">
    <property type="entry name" value="C-type lectin-like"/>
    <property type="match status" value="1"/>
</dbReference>
<dbReference type="Pfam" id="PF08241">
    <property type="entry name" value="Methyltransf_11"/>
    <property type="match status" value="1"/>
</dbReference>
<dbReference type="Gene3D" id="3.90.1580.10">
    <property type="entry name" value="paralog of FGE (formylglycine-generating enzyme)"/>
    <property type="match status" value="1"/>
</dbReference>
<gene>
    <name evidence="3" type="ORF">CEUR00632_LOCUS13816</name>
</gene>
<proteinExistence type="predicted"/>
<dbReference type="Gene3D" id="3.40.50.150">
    <property type="entry name" value="Vaccinia Virus protein VP39"/>
    <property type="match status" value="1"/>
</dbReference>
<dbReference type="GO" id="GO:0120147">
    <property type="term" value="F:formylglycine-generating oxidase activity"/>
    <property type="evidence" value="ECO:0007669"/>
    <property type="project" value="TreeGrafter"/>
</dbReference>
<dbReference type="GO" id="GO:0008757">
    <property type="term" value="F:S-adenosylmethionine-dependent methyltransferase activity"/>
    <property type="evidence" value="ECO:0007669"/>
    <property type="project" value="InterPro"/>
</dbReference>
<name>A0A7R9VIT3_9CHLO</name>
<protein>
    <recommendedName>
        <fullName evidence="4">Sulfatase-modifying factor enzyme domain-containing protein</fullName>
    </recommendedName>
</protein>
<dbReference type="PANTHER" id="PTHR23150">
    <property type="entry name" value="SULFATASE MODIFYING FACTOR 1, 2"/>
    <property type="match status" value="1"/>
</dbReference>
<evidence type="ECO:0000259" key="1">
    <source>
        <dbReference type="Pfam" id="PF03781"/>
    </source>
</evidence>
<sequence>MATRNPSLNIRPGLARGDVGGNAAAAAAALGSEEAELHGARGDWWWTGKPPAQCPGYDADAGVIRSLPLPPTSGFTRQQVLDCFDNCWTLTEVLFASLQGRDAFVRQPYHQLRHPMIFYYGHPACLYTNKFRVAGLLDDPIDQYFEQLFETGVDEMSWDDLSQKQEDWPSVRYCHEYRQRCYSLVRGLLETHPGLADGATVTWDDPCWAVFMCFEHERIHIETSSVLMRELPLLSVRKPEFWPDYHPSATQPSPAIPTEGADFPRNDLLPVDGERVVLGKPSEYPSFGWDNEYGTKAVTVQPFSASKFKVTNGEFLAFVRAGGYANIKYWSTEGWGWKTFRNVKWPTFWIPDGPQGLHKYKLRALFDAVDMRWDWPVDANYHEARAFCAWKTETEGSDVAYRLATEAEHNLLRSAGDRVDVGRDAADGWATAKALDATANVDVAMVAGGADMQRLGFNMQLAHSSQSPVTELPPSTKGFHDVFGNAWEWVEDHYAAYPGFKVHPFYEDFSSPCFGGKHQLIVGGSFISTGQLCSKFARYQFRPHFFQHASFRVVLQAVDRSLYDMERYGVDAPLRPFFETSCMDCAPPYVGDGPCCSVHRRSRFTPTVVEGREQGQAKQDATQLAYETDTAVSQYLAQHFGPPAAVYRQELLAESGLLQLSREAPRRTAEELIAWASRTAAGDGGLGTARALDLGCAVGRAAFTLAGAFGDVVGVDISARFVEVANKLRDARAMDFDLAVEGEVTERCTAALEDGIDTSRVRFVQGDACRLPGHLGQFDAVLAAGLLDCVPEPAALLKQVAAALRPGGVALLTCAFAWDDAKTNRANWVGGTYVDGVPERGPDALSVLAADDFVLLSEGTVPVLLASSARTLTLQLAHQVVLQRR</sequence>
<dbReference type="FunFam" id="3.90.1580.10:FF:000006">
    <property type="entry name" value="Generic methyltransferase, putative"/>
    <property type="match status" value="1"/>
</dbReference>
<dbReference type="InterPro" id="IPR027625">
    <property type="entry name" value="OvoA_Cterm"/>
</dbReference>
<dbReference type="PANTHER" id="PTHR23150:SF26">
    <property type="entry name" value="GENERIC METHYLTRANSFERASE"/>
    <property type="match status" value="1"/>
</dbReference>
<dbReference type="Pfam" id="PF03781">
    <property type="entry name" value="FGE-sulfatase"/>
    <property type="match status" value="1"/>
</dbReference>
<reference evidence="3" key="1">
    <citation type="submission" date="2021-01" db="EMBL/GenBank/DDBJ databases">
        <authorList>
            <person name="Corre E."/>
            <person name="Pelletier E."/>
            <person name="Niang G."/>
            <person name="Scheremetjew M."/>
            <person name="Finn R."/>
            <person name="Kale V."/>
            <person name="Holt S."/>
            <person name="Cochrane G."/>
            <person name="Meng A."/>
            <person name="Brown T."/>
            <person name="Cohen L."/>
        </authorList>
    </citation>
    <scope>NUCLEOTIDE SEQUENCE</scope>
    <source>
        <strain evidence="3">CCMP219</strain>
    </source>
</reference>
<dbReference type="EMBL" id="HBEC01029897">
    <property type="protein sequence ID" value="CAD8297032.1"/>
    <property type="molecule type" value="Transcribed_RNA"/>
</dbReference>